<keyword evidence="3" id="KW-1185">Reference proteome</keyword>
<dbReference type="HOGENOM" id="CLU_874413_0_0_1"/>
<protein>
    <submittedName>
        <fullName evidence="2">Uncharacterized protein</fullName>
    </submittedName>
</protein>
<reference evidence="2 3" key="1">
    <citation type="journal article" date="2011" name="Genome Biol.">
        <title>Genome sequence of the insect pathogenic fungus Cordyceps militaris, a valued traditional Chinese medicine.</title>
        <authorList>
            <person name="Zheng P."/>
            <person name="Xia Y."/>
            <person name="Xiao G."/>
            <person name="Xiong C."/>
            <person name="Hu X."/>
            <person name="Zhang S."/>
            <person name="Zheng H."/>
            <person name="Huang Y."/>
            <person name="Zhou Y."/>
            <person name="Wang S."/>
            <person name="Zhao G.P."/>
            <person name="Liu X."/>
            <person name="St Leger R.J."/>
            <person name="Wang C."/>
        </authorList>
    </citation>
    <scope>NUCLEOTIDE SEQUENCE [LARGE SCALE GENOMIC DNA]</scope>
    <source>
        <strain evidence="2 3">CM01</strain>
    </source>
</reference>
<dbReference type="VEuPathDB" id="FungiDB:CCM_09303"/>
<dbReference type="RefSeq" id="XP_006674500.1">
    <property type="nucleotide sequence ID" value="XM_006674437.1"/>
</dbReference>
<dbReference type="GeneID" id="18171306"/>
<dbReference type="KEGG" id="cmt:CCM_09303"/>
<evidence type="ECO:0000313" key="3">
    <source>
        <dbReference type="Proteomes" id="UP000001610"/>
    </source>
</evidence>
<evidence type="ECO:0000256" key="1">
    <source>
        <dbReference type="SAM" id="MobiDB-lite"/>
    </source>
</evidence>
<feature type="compositionally biased region" description="Low complexity" evidence="1">
    <location>
        <begin position="268"/>
        <end position="289"/>
    </location>
</feature>
<gene>
    <name evidence="2" type="ORF">CCM_09303</name>
</gene>
<feature type="compositionally biased region" description="Basic and acidic residues" evidence="1">
    <location>
        <begin position="293"/>
        <end position="308"/>
    </location>
</feature>
<sequence>MAKRAQGLMADQDDDSTSEAVVLLSLGKAARLGQDTREAIGQMQSGGTGMLDGRDVVVAVHEATGTDLAAKGAAYAEDQTSKRDRWRGVRGVTRTAEADLSFFFVMVVGENEKNRILGEWDGWVDDLGGWAEQRFGKDVPCGAAGQALTILVRIERHLDNGSMPTTAITATGYTESTKRRCKRAAIMHSAPSDCRAQTWWLRSVVSTIYHLNSPHHPNLKVIVPPVTSSTTTTTPPSTLSTVHIFIYRYAWIRTLQYIPSPSTHPMVPQLVSPSSPSLPPLSSLPSLQLANKPAHDEQIPMRKAERPSRLPGLHLGCQ</sequence>
<feature type="region of interest" description="Disordered" evidence="1">
    <location>
        <begin position="268"/>
        <end position="318"/>
    </location>
</feature>
<organism evidence="2 3">
    <name type="scientific">Cordyceps militaris (strain CM01)</name>
    <name type="common">Caterpillar fungus</name>
    <dbReference type="NCBI Taxonomy" id="983644"/>
    <lineage>
        <taxon>Eukaryota</taxon>
        <taxon>Fungi</taxon>
        <taxon>Dikarya</taxon>
        <taxon>Ascomycota</taxon>
        <taxon>Pezizomycotina</taxon>
        <taxon>Sordariomycetes</taxon>
        <taxon>Hypocreomycetidae</taxon>
        <taxon>Hypocreales</taxon>
        <taxon>Cordycipitaceae</taxon>
        <taxon>Cordyceps</taxon>
    </lineage>
</organism>
<accession>G3JU13</accession>
<proteinExistence type="predicted"/>
<dbReference type="AlphaFoldDB" id="G3JU13"/>
<name>G3JU13_CORMM</name>
<dbReference type="InParanoid" id="G3JU13"/>
<dbReference type="Proteomes" id="UP000001610">
    <property type="component" value="Unassembled WGS sequence"/>
</dbReference>
<evidence type="ECO:0000313" key="2">
    <source>
        <dbReference type="EMBL" id="EGX88167.1"/>
    </source>
</evidence>
<dbReference type="EMBL" id="JH126406">
    <property type="protein sequence ID" value="EGX88167.1"/>
    <property type="molecule type" value="Genomic_DNA"/>
</dbReference>